<dbReference type="OrthoDB" id="581105at2"/>
<evidence type="ECO:0000313" key="5">
    <source>
        <dbReference type="Proteomes" id="UP000275024"/>
    </source>
</evidence>
<keyword evidence="4" id="KW-1185">Reference proteome</keyword>
<dbReference type="PANTHER" id="PTHR47691">
    <property type="entry name" value="REGULATOR-RELATED"/>
    <property type="match status" value="1"/>
</dbReference>
<feature type="region of interest" description="Disordered" evidence="1">
    <location>
        <begin position="1"/>
        <end position="26"/>
    </location>
</feature>
<protein>
    <submittedName>
        <fullName evidence="2">Tetratricopeptide repeat protein</fullName>
    </submittedName>
</protein>
<dbReference type="InterPro" id="IPR019734">
    <property type="entry name" value="TPR_rpt"/>
</dbReference>
<dbReference type="InterPro" id="IPR027417">
    <property type="entry name" value="P-loop_NTPase"/>
</dbReference>
<organism evidence="2 5">
    <name type="scientific">Streptomyces radicis</name>
    <dbReference type="NCBI Taxonomy" id="1750517"/>
    <lineage>
        <taxon>Bacteria</taxon>
        <taxon>Bacillati</taxon>
        <taxon>Actinomycetota</taxon>
        <taxon>Actinomycetes</taxon>
        <taxon>Kitasatosporales</taxon>
        <taxon>Streptomycetaceae</taxon>
        <taxon>Streptomyces</taxon>
    </lineage>
</organism>
<dbReference type="Pfam" id="PF13424">
    <property type="entry name" value="TPR_12"/>
    <property type="match status" value="2"/>
</dbReference>
<evidence type="ECO:0000313" key="2">
    <source>
        <dbReference type="EMBL" id="RKN05260.1"/>
    </source>
</evidence>
<feature type="compositionally biased region" description="Basic and acidic residues" evidence="1">
    <location>
        <begin position="736"/>
        <end position="751"/>
    </location>
</feature>
<dbReference type="SUPFAM" id="SSF52540">
    <property type="entry name" value="P-loop containing nucleoside triphosphate hydrolases"/>
    <property type="match status" value="1"/>
</dbReference>
<evidence type="ECO:0000313" key="3">
    <source>
        <dbReference type="EMBL" id="RKN16793.1"/>
    </source>
</evidence>
<proteinExistence type="predicted"/>
<dbReference type="Proteomes" id="UP000275024">
    <property type="component" value="Unassembled WGS sequence"/>
</dbReference>
<sequence>MSGGVHFHSGAEDRAPGERRPRQLPGGIRQFVDREEELELLGTILPTSADGPLLASVYVIAGTAGAGKTSLALRWAHRVADRFPGGQLYVNLRGYDPGPPVTAHEALHRFLTALGVDARSIPDDVDAAAALYRSELADRRILVVLDNASSAAQVRPLLPGEGHSLAVVTSRSRLSGLAIRDGARRITLGTLPEPEAVALLRAIVAGYRSGDDADKLAELARLCAGLPLALRIAGERAATHPYLGLDDLIADLRDESALWDVLSAVDGGNEEEAEAVRTVFAWSYRALPAKAARVFRLLGLHPGPEIGLEAAAALAGQSPRATRQVLDVLVGAHLLEQTAPDRYEFHDLLRAYAADQAQREEASEGREGALRRVLDWYARGADAVQRRVSPAEARISPDPPDGESAAPSFPDHDAAVDWSEREYPNLLSAVRAAEKAGFDRLAWQLAAILHVARPPSAPRRMWLPAGETGLRAARRLGDRAAEAELLSCLGLIHRGLGHLEESGRCHEAALAIRRELGDRFNEARSLNHLGLVGLHRRRLTDARRRLAEAIEIFGTLGADHWEAITRSNLAQTLWESEELTAAAEQASRALAAHRALGNERAIGNVLRVRSDILRESGDADGALRAAGEAVRIAVHLRYRVAEAYWLITLGHAQRATGRAEESLESYQRSAALHRRLADPSREALAWQGAGEAYRELGRSEEAAAFLRRAATAHRDLGDAWHEALALDALATTLVEPHPETAHRRPRADLRRAGGQGRGARHPTGRAHPRRRWNALARC</sequence>
<dbReference type="PRINTS" id="PR00364">
    <property type="entry name" value="DISEASERSIST"/>
</dbReference>
<dbReference type="InterPro" id="IPR011990">
    <property type="entry name" value="TPR-like_helical_dom_sf"/>
</dbReference>
<dbReference type="EMBL" id="RBDX01000028">
    <property type="protein sequence ID" value="RKN05260.1"/>
    <property type="molecule type" value="Genomic_DNA"/>
</dbReference>
<feature type="region of interest" description="Disordered" evidence="1">
    <location>
        <begin position="736"/>
        <end position="778"/>
    </location>
</feature>
<dbReference type="Gene3D" id="3.40.50.300">
    <property type="entry name" value="P-loop containing nucleotide triphosphate hydrolases"/>
    <property type="match status" value="1"/>
</dbReference>
<evidence type="ECO:0000256" key="1">
    <source>
        <dbReference type="SAM" id="MobiDB-lite"/>
    </source>
</evidence>
<dbReference type="SMART" id="SM00028">
    <property type="entry name" value="TPR"/>
    <property type="match status" value="5"/>
</dbReference>
<dbReference type="SUPFAM" id="SSF48452">
    <property type="entry name" value="TPR-like"/>
    <property type="match status" value="2"/>
</dbReference>
<comment type="caution">
    <text evidence="2">The sequence shown here is derived from an EMBL/GenBank/DDBJ whole genome shotgun (WGS) entry which is preliminary data.</text>
</comment>
<evidence type="ECO:0000313" key="4">
    <source>
        <dbReference type="Proteomes" id="UP000268652"/>
    </source>
</evidence>
<dbReference type="EMBL" id="RBDY01000026">
    <property type="protein sequence ID" value="RKN16793.1"/>
    <property type="molecule type" value="Genomic_DNA"/>
</dbReference>
<reference evidence="4 5" key="1">
    <citation type="submission" date="2018-09" db="EMBL/GenBank/DDBJ databases">
        <title>Streptomyces sp. nov. DS1-2, an endophytic actinomycete isolated from roots of Dendrobium scabrilingue.</title>
        <authorList>
            <person name="Kuncharoen N."/>
            <person name="Kudo T."/>
            <person name="Ohkuma M."/>
            <person name="Yuki M."/>
            <person name="Tanasupawat S."/>
        </authorList>
    </citation>
    <scope>NUCLEOTIDE SEQUENCE [LARGE SCALE GENOMIC DNA]</scope>
    <source>
        <strain evidence="2 5">AZ1-7</strain>
        <strain evidence="3 4">DS1-2</strain>
    </source>
</reference>
<dbReference type="Gene3D" id="1.25.40.10">
    <property type="entry name" value="Tetratricopeptide repeat domain"/>
    <property type="match status" value="2"/>
</dbReference>
<feature type="compositionally biased region" description="Basic and acidic residues" evidence="1">
    <location>
        <begin position="9"/>
        <end position="21"/>
    </location>
</feature>
<gene>
    <name evidence="3" type="ORF">D7318_25235</name>
    <name evidence="2" type="ORF">D7319_25870</name>
</gene>
<dbReference type="Proteomes" id="UP000268652">
    <property type="component" value="Unassembled WGS sequence"/>
</dbReference>
<feature type="region of interest" description="Disordered" evidence="1">
    <location>
        <begin position="388"/>
        <end position="412"/>
    </location>
</feature>
<name>A0A3A9VWY6_9ACTN</name>
<accession>A0A3A9VWY6</accession>
<dbReference type="AlphaFoldDB" id="A0A3A9VWY6"/>
<dbReference type="GO" id="GO:0043531">
    <property type="term" value="F:ADP binding"/>
    <property type="evidence" value="ECO:0007669"/>
    <property type="project" value="InterPro"/>
</dbReference>
<feature type="compositionally biased region" description="Basic residues" evidence="1">
    <location>
        <begin position="758"/>
        <end position="772"/>
    </location>
</feature>
<dbReference type="PANTHER" id="PTHR47691:SF3">
    <property type="entry name" value="HTH-TYPE TRANSCRIPTIONAL REGULATOR RV0890C-RELATED"/>
    <property type="match status" value="1"/>
</dbReference>